<sequence>MVRDTLIVGLADEDIRLDVLGQANQEMSLEETIRFIEAKESGKRSAGRINPKPTAVPVAVDAASSTYRQMERRRLQGGPPDRKTITQNQLCGHCGKAGHSSKKQERMNHCPAFNHICNNCNLPHHFESVCRKSRQKQRTNQSNSATAVFETLCSIEQFACTIALDHHVYDSLCDVWEKRASTPQPTVHVEIQALPSYARDLKIESTLCGPTRTTTILAVADTGCQSCLASTSFLNRLGLNSSHFTPTSMKMRAANQNTIGIVGALILRITGFTQSIEPKTTRQIVYFSHSTDKLFLSMEACRDLGIISDTFSSIESVMTDSSAMQSDTDNPNKDRCHCPPRQTPPPLPTSLPFPATEENREKLERWLLDYYKSSTFKVCEHQKLPMMPGLPMRLIIDDDATPVAHHTPIPVPIHWQE</sequence>
<evidence type="ECO:0000313" key="2">
    <source>
        <dbReference type="EMBL" id="GFO50207.1"/>
    </source>
</evidence>
<accession>A0AAV4E0R0</accession>
<organism evidence="2 3">
    <name type="scientific">Plakobranchus ocellatus</name>
    <dbReference type="NCBI Taxonomy" id="259542"/>
    <lineage>
        <taxon>Eukaryota</taxon>
        <taxon>Metazoa</taxon>
        <taxon>Spiralia</taxon>
        <taxon>Lophotrochozoa</taxon>
        <taxon>Mollusca</taxon>
        <taxon>Gastropoda</taxon>
        <taxon>Heterobranchia</taxon>
        <taxon>Euthyneura</taxon>
        <taxon>Panpulmonata</taxon>
        <taxon>Sacoglossa</taxon>
        <taxon>Placobranchoidea</taxon>
        <taxon>Plakobranchidae</taxon>
        <taxon>Plakobranchus</taxon>
    </lineage>
</organism>
<reference evidence="2 3" key="1">
    <citation type="journal article" date="2021" name="Elife">
        <title>Chloroplast acquisition without the gene transfer in kleptoplastic sea slugs, Plakobranchus ocellatus.</title>
        <authorList>
            <person name="Maeda T."/>
            <person name="Takahashi S."/>
            <person name="Yoshida T."/>
            <person name="Shimamura S."/>
            <person name="Takaki Y."/>
            <person name="Nagai Y."/>
            <person name="Toyoda A."/>
            <person name="Suzuki Y."/>
            <person name="Arimoto A."/>
            <person name="Ishii H."/>
            <person name="Satoh N."/>
            <person name="Nishiyama T."/>
            <person name="Hasebe M."/>
            <person name="Maruyama T."/>
            <person name="Minagawa J."/>
            <person name="Obokata J."/>
            <person name="Shigenobu S."/>
        </authorList>
    </citation>
    <scope>NUCLEOTIDE SEQUENCE [LARGE SCALE GENOMIC DNA]</scope>
</reference>
<dbReference type="Proteomes" id="UP000735302">
    <property type="component" value="Unassembled WGS sequence"/>
</dbReference>
<evidence type="ECO:0000313" key="3">
    <source>
        <dbReference type="Proteomes" id="UP000735302"/>
    </source>
</evidence>
<proteinExistence type="predicted"/>
<feature type="region of interest" description="Disordered" evidence="1">
    <location>
        <begin position="319"/>
        <end position="354"/>
    </location>
</feature>
<dbReference type="AlphaFoldDB" id="A0AAV4E0R0"/>
<name>A0AAV4E0R0_9GAST</name>
<feature type="compositionally biased region" description="Pro residues" evidence="1">
    <location>
        <begin position="341"/>
        <end position="351"/>
    </location>
</feature>
<protein>
    <submittedName>
        <fullName evidence="2">Uncharacterized protein</fullName>
    </submittedName>
</protein>
<dbReference type="EMBL" id="BLXT01008590">
    <property type="protein sequence ID" value="GFO50207.1"/>
    <property type="molecule type" value="Genomic_DNA"/>
</dbReference>
<comment type="caution">
    <text evidence="2">The sequence shown here is derived from an EMBL/GenBank/DDBJ whole genome shotgun (WGS) entry which is preliminary data.</text>
</comment>
<gene>
    <name evidence="2" type="ORF">PoB_007671200</name>
</gene>
<evidence type="ECO:0000256" key="1">
    <source>
        <dbReference type="SAM" id="MobiDB-lite"/>
    </source>
</evidence>
<keyword evidence="3" id="KW-1185">Reference proteome</keyword>
<feature type="compositionally biased region" description="Polar residues" evidence="1">
    <location>
        <begin position="319"/>
        <end position="329"/>
    </location>
</feature>